<dbReference type="EMDB" id="EMD-10861"/>
<dbReference type="PDB" id="6YO0">
    <property type="method" value="EM"/>
    <property type="resolution" value="2.90 A"/>
    <property type="chains" value="s=1-145"/>
</dbReference>
<keyword evidence="2" id="KW-1185">Reference proteome</keyword>
<dbReference type="SMR" id="I7MLU7"/>
<evidence type="ECO:0000313" key="1">
    <source>
        <dbReference type="EMBL" id="EAS03098.2"/>
    </source>
</evidence>
<dbReference type="HOGENOM" id="CLU_1848941_0_0_1"/>
<protein>
    <submittedName>
        <fullName evidence="1">Uncharacterized protein</fullName>
    </submittedName>
</protein>
<evidence type="ECO:0007829" key="3">
    <source>
        <dbReference type="PDB" id="6YNX"/>
    </source>
</evidence>
<evidence type="ECO:0000313" key="2">
    <source>
        <dbReference type="Proteomes" id="UP000009168"/>
    </source>
</evidence>
<dbReference type="KEGG" id="tet:TTHERM_00444800"/>
<dbReference type="AlphaFoldDB" id="I7MLU7"/>
<gene>
    <name evidence="1" type="ORF">TTHERM_00444800</name>
</gene>
<evidence type="ECO:0007829" key="4">
    <source>
        <dbReference type="PDB" id="6YNY"/>
    </source>
</evidence>
<dbReference type="STRING" id="312017.I7MLU7"/>
<organism evidence="1 2">
    <name type="scientific">Tetrahymena thermophila (strain SB210)</name>
    <dbReference type="NCBI Taxonomy" id="312017"/>
    <lineage>
        <taxon>Eukaryota</taxon>
        <taxon>Sar</taxon>
        <taxon>Alveolata</taxon>
        <taxon>Ciliophora</taxon>
        <taxon>Intramacronucleata</taxon>
        <taxon>Oligohymenophorea</taxon>
        <taxon>Hymenostomatida</taxon>
        <taxon>Tetrahymenina</taxon>
        <taxon>Tetrahymenidae</taxon>
        <taxon>Tetrahymena</taxon>
    </lineage>
</organism>
<dbReference type="OMA" id="HEQNSRI"/>
<dbReference type="GeneID" id="7823372"/>
<dbReference type="PDB" id="6YNZ">
    <property type="method" value="EM"/>
    <property type="resolution" value="3.10 A"/>
    <property type="chains" value="S/S3/s/s3=1-145"/>
</dbReference>
<dbReference type="PDB" id="6YNY">
    <property type="method" value="EM"/>
    <property type="resolution" value="2.70 A"/>
    <property type="chains" value="S/s=1-145"/>
</dbReference>
<dbReference type="EMDB" id="EMD-10862"/>
<dbReference type="OrthoDB" id="308959at2759"/>
<keyword evidence="3 4" id="KW-0002">3D-structure</keyword>
<dbReference type="EMBL" id="GG662504">
    <property type="protein sequence ID" value="EAS03098.2"/>
    <property type="molecule type" value="Genomic_DNA"/>
</dbReference>
<dbReference type="InParanoid" id="I7MLU7"/>
<proteinExistence type="evidence at protein level"/>
<dbReference type="PDB" id="6YNX">
    <property type="method" value="EM"/>
    <property type="resolution" value="2.50 A"/>
    <property type="chains" value="S/s=1-145"/>
</dbReference>
<reference evidence="2" key="1">
    <citation type="journal article" date="2006" name="PLoS Biol.">
        <title>Macronuclear genome sequence of the ciliate Tetrahymena thermophila, a model eukaryote.</title>
        <authorList>
            <person name="Eisen J.A."/>
            <person name="Coyne R.S."/>
            <person name="Wu M."/>
            <person name="Wu D."/>
            <person name="Thiagarajan M."/>
            <person name="Wortman J.R."/>
            <person name="Badger J.H."/>
            <person name="Ren Q."/>
            <person name="Amedeo P."/>
            <person name="Jones K.M."/>
            <person name="Tallon L.J."/>
            <person name="Delcher A.L."/>
            <person name="Salzberg S.L."/>
            <person name="Silva J.C."/>
            <person name="Haas B.J."/>
            <person name="Majoros W.H."/>
            <person name="Farzad M."/>
            <person name="Carlton J.M."/>
            <person name="Smith R.K. Jr."/>
            <person name="Garg J."/>
            <person name="Pearlman R.E."/>
            <person name="Karrer K.M."/>
            <person name="Sun L."/>
            <person name="Manning G."/>
            <person name="Elde N.C."/>
            <person name="Turkewitz A.P."/>
            <person name="Asai D.J."/>
            <person name="Wilkes D.E."/>
            <person name="Wang Y."/>
            <person name="Cai H."/>
            <person name="Collins K."/>
            <person name="Stewart B.A."/>
            <person name="Lee S.R."/>
            <person name="Wilamowska K."/>
            <person name="Weinberg Z."/>
            <person name="Ruzzo W.L."/>
            <person name="Wloga D."/>
            <person name="Gaertig J."/>
            <person name="Frankel J."/>
            <person name="Tsao C.-C."/>
            <person name="Gorovsky M.A."/>
            <person name="Keeling P.J."/>
            <person name="Waller R.F."/>
            <person name="Patron N.J."/>
            <person name="Cherry J.M."/>
            <person name="Stover N.A."/>
            <person name="Krieger C.J."/>
            <person name="del Toro C."/>
            <person name="Ryder H.F."/>
            <person name="Williamson S.C."/>
            <person name="Barbeau R.A."/>
            <person name="Hamilton E.P."/>
            <person name="Orias E."/>
        </authorList>
    </citation>
    <scope>NUCLEOTIDE SEQUENCE [LARGE SCALE GENOMIC DNA]</scope>
    <source>
        <strain evidence="2">SB210</strain>
    </source>
</reference>
<dbReference type="eggNOG" id="ENOG502SRA0">
    <property type="taxonomic scope" value="Eukaryota"/>
</dbReference>
<reference evidence="3 4" key="2">
    <citation type="journal article" date="2020" name="Nat. Commun.">
        <title>Type III ATP synthase is a symmetry-deviated dimer that induces membrane curvature through tetramerization.</title>
        <authorList>
            <person name="Flygaard R.K."/>
            <person name="Muhleip A."/>
            <person name="Tobiasson V."/>
            <person name="Amunts A."/>
        </authorList>
    </citation>
    <scope>STRUCTURE BY ELECTRON MICROSCOPY (2.50 ANGSTROMS)</scope>
</reference>
<sequence>MNSLSSKKANSLVFKSIRNFTLQWGSLAERPMVDRVMSTSTWPVPYYQRLFKAYPIREKKDKMSLLLSDIDIDDTNWYQAKDFLRGSFRGRQIVDYVENNIASNTYILIQQDVANMAKAYVHDICGYIDVANKENVRILSKGDLI</sequence>
<accession>I7MLU7</accession>
<dbReference type="Proteomes" id="UP000009168">
    <property type="component" value="Unassembled WGS sequence"/>
</dbReference>
<dbReference type="EMDB" id="EMD-10860"/>
<dbReference type="RefSeq" id="XP_001023343.2">
    <property type="nucleotide sequence ID" value="XM_001023343.3"/>
</dbReference>
<name>I7MLU7_TETTS</name>
<dbReference type="EMDB" id="EMD-10859"/>